<dbReference type="Proteomes" id="UP001454036">
    <property type="component" value="Unassembled WGS sequence"/>
</dbReference>
<evidence type="ECO:0000256" key="1">
    <source>
        <dbReference type="SAM" id="MobiDB-lite"/>
    </source>
</evidence>
<dbReference type="AlphaFoldDB" id="A0AAV3QQC9"/>
<name>A0AAV3QQC9_LITER</name>
<comment type="caution">
    <text evidence="2">The sequence shown here is derived from an EMBL/GenBank/DDBJ whole genome shotgun (WGS) entry which is preliminary data.</text>
</comment>
<reference evidence="2 3" key="1">
    <citation type="submission" date="2024-01" db="EMBL/GenBank/DDBJ databases">
        <title>The complete chloroplast genome sequence of Lithospermum erythrorhizon: insights into the phylogenetic relationship among Boraginaceae species and the maternal lineages of purple gromwells.</title>
        <authorList>
            <person name="Okada T."/>
            <person name="Watanabe K."/>
        </authorList>
    </citation>
    <scope>NUCLEOTIDE SEQUENCE [LARGE SCALE GENOMIC DNA]</scope>
</reference>
<keyword evidence="3" id="KW-1185">Reference proteome</keyword>
<evidence type="ECO:0000313" key="3">
    <source>
        <dbReference type="Proteomes" id="UP001454036"/>
    </source>
</evidence>
<evidence type="ECO:0000313" key="2">
    <source>
        <dbReference type="EMBL" id="GAA0165416.1"/>
    </source>
</evidence>
<gene>
    <name evidence="2" type="ORF">LIER_20823</name>
</gene>
<protein>
    <submittedName>
        <fullName evidence="2">Uncharacterized protein</fullName>
    </submittedName>
</protein>
<feature type="region of interest" description="Disordered" evidence="1">
    <location>
        <begin position="54"/>
        <end position="89"/>
    </location>
</feature>
<sequence length="101" mass="11474">MQFQQQNSSPLYAFAPQAVRVGNAELFQNRPMGLPQFFTTDMSRIQVQFPWRGLMPHAQQPQKQETSLPDLNVSFQSLGSPGKPLSRVRVDSQQPYLALQL</sequence>
<organism evidence="2 3">
    <name type="scientific">Lithospermum erythrorhizon</name>
    <name type="common">Purple gromwell</name>
    <name type="synonym">Lithospermum officinale var. erythrorhizon</name>
    <dbReference type="NCBI Taxonomy" id="34254"/>
    <lineage>
        <taxon>Eukaryota</taxon>
        <taxon>Viridiplantae</taxon>
        <taxon>Streptophyta</taxon>
        <taxon>Embryophyta</taxon>
        <taxon>Tracheophyta</taxon>
        <taxon>Spermatophyta</taxon>
        <taxon>Magnoliopsida</taxon>
        <taxon>eudicotyledons</taxon>
        <taxon>Gunneridae</taxon>
        <taxon>Pentapetalae</taxon>
        <taxon>asterids</taxon>
        <taxon>lamiids</taxon>
        <taxon>Boraginales</taxon>
        <taxon>Boraginaceae</taxon>
        <taxon>Boraginoideae</taxon>
        <taxon>Lithospermeae</taxon>
        <taxon>Lithospermum</taxon>
    </lineage>
</organism>
<accession>A0AAV3QQC9</accession>
<proteinExistence type="predicted"/>
<dbReference type="EMBL" id="BAABME010005369">
    <property type="protein sequence ID" value="GAA0165416.1"/>
    <property type="molecule type" value="Genomic_DNA"/>
</dbReference>
<feature type="compositionally biased region" description="Polar residues" evidence="1">
    <location>
        <begin position="59"/>
        <end position="79"/>
    </location>
</feature>